<dbReference type="GeneID" id="63674937"/>
<dbReference type="AlphaFoldDB" id="A0A0C2IRP8"/>
<reference evidence="2 3" key="1">
    <citation type="journal article" date="2014" name="BMC Genomics">
        <title>Comparative genomics of the major fungal agents of human and animal Sporotrichosis: Sporothrix schenckii and Sporothrix brasiliensis.</title>
        <authorList>
            <person name="Teixeira M.M."/>
            <person name="de Almeida L.G."/>
            <person name="Kubitschek-Barreira P."/>
            <person name="Alves F.L."/>
            <person name="Kioshima E.S."/>
            <person name="Abadio A.K."/>
            <person name="Fernandes L."/>
            <person name="Derengowski L.S."/>
            <person name="Ferreira K.S."/>
            <person name="Souza R.C."/>
            <person name="Ruiz J.C."/>
            <person name="de Andrade N.C."/>
            <person name="Paes H.C."/>
            <person name="Nicola A.M."/>
            <person name="Albuquerque P."/>
            <person name="Gerber A.L."/>
            <person name="Martins V.P."/>
            <person name="Peconick L.D."/>
            <person name="Neto A.V."/>
            <person name="Chaucanez C.B."/>
            <person name="Silva P.A."/>
            <person name="Cunha O.L."/>
            <person name="de Oliveira F.F."/>
            <person name="dos Santos T.C."/>
            <person name="Barros A.L."/>
            <person name="Soares M.A."/>
            <person name="de Oliveira L.M."/>
            <person name="Marini M.M."/>
            <person name="Villalobos-Duno H."/>
            <person name="Cunha M.M."/>
            <person name="de Hoog S."/>
            <person name="da Silveira J.F."/>
            <person name="Henrissat B."/>
            <person name="Nino-Vega G.A."/>
            <person name="Cisalpino P.S."/>
            <person name="Mora-Montes H.M."/>
            <person name="Almeida S.R."/>
            <person name="Stajich J.E."/>
            <person name="Lopes-Bezerra L.M."/>
            <person name="Vasconcelos A.T."/>
            <person name="Felipe M.S."/>
        </authorList>
    </citation>
    <scope>NUCLEOTIDE SEQUENCE [LARGE SCALE GENOMIC DNA]</scope>
    <source>
        <strain evidence="2 3">5110</strain>
    </source>
</reference>
<organism evidence="2 3">
    <name type="scientific">Sporothrix brasiliensis 5110</name>
    <dbReference type="NCBI Taxonomy" id="1398154"/>
    <lineage>
        <taxon>Eukaryota</taxon>
        <taxon>Fungi</taxon>
        <taxon>Dikarya</taxon>
        <taxon>Ascomycota</taxon>
        <taxon>Pezizomycotina</taxon>
        <taxon>Sordariomycetes</taxon>
        <taxon>Sordariomycetidae</taxon>
        <taxon>Ophiostomatales</taxon>
        <taxon>Ophiostomataceae</taxon>
        <taxon>Sporothrix</taxon>
    </lineage>
</organism>
<feature type="region of interest" description="Disordered" evidence="1">
    <location>
        <begin position="28"/>
        <end position="59"/>
    </location>
</feature>
<dbReference type="EMBL" id="AWTV01000007">
    <property type="protein sequence ID" value="KIH91696.1"/>
    <property type="molecule type" value="Genomic_DNA"/>
</dbReference>
<name>A0A0C2IRP8_9PEZI</name>
<dbReference type="VEuPathDB" id="FungiDB:SPBR_01706"/>
<dbReference type="Proteomes" id="UP000031575">
    <property type="component" value="Unassembled WGS sequence"/>
</dbReference>
<dbReference type="HOGENOM" id="CLU_049785_0_0_1"/>
<evidence type="ECO:0000313" key="2">
    <source>
        <dbReference type="EMBL" id="KIH91696.1"/>
    </source>
</evidence>
<sequence length="466" mass="52641">MSDQRPILVPLDLSNLLESGLASQAHGGVRKLHRRRTHASSDDEYRNLPLDATPTAASSHDNNFVEVPEHLISRATLTYVGYTDGKADELWYRWTHWPADGPRREVDNVSGELYMTFKDFITSHIGISDSFPDNTWGDQTHRWIQCLRRYGINEDTISAILEPYFENIRRTKTCAFWAKDTVNIRYAGIEEMSRESHRRAADHDSSTRRGHTTRLSVHQATSSPAAAASSDPTTTGSGATAIRVAIDLAARNAPGYTLLYRGMDKALTRGLFRDDGTVRSFKQLVSGPPTDFSGNVSKYYFTPQFQVAETDAAYTKNRGGCVAVVIVAIRVPNQAIQTLQHPAIQRLHWPNPDWANFVWHSRRNETLPKHLRTYRTARLLIGHIATHPNQVYERMESPSAISDADILRVEGRKGTTKAIQFVYSDDDDTREWLWENGAQTTKLFEFKQEDLEAVEKAMSSGEGYEL</sequence>
<accession>A0A0C2IRP8</accession>
<feature type="compositionally biased region" description="Basic and acidic residues" evidence="1">
    <location>
        <begin position="193"/>
        <end position="207"/>
    </location>
</feature>
<keyword evidence="3" id="KW-1185">Reference proteome</keyword>
<evidence type="ECO:0000256" key="1">
    <source>
        <dbReference type="SAM" id="MobiDB-lite"/>
    </source>
</evidence>
<comment type="caution">
    <text evidence="2">The sequence shown here is derived from an EMBL/GenBank/DDBJ whole genome shotgun (WGS) entry which is preliminary data.</text>
</comment>
<feature type="region of interest" description="Disordered" evidence="1">
    <location>
        <begin position="193"/>
        <end position="237"/>
    </location>
</feature>
<feature type="compositionally biased region" description="Low complexity" evidence="1">
    <location>
        <begin position="220"/>
        <end position="237"/>
    </location>
</feature>
<feature type="compositionally biased region" description="Basic residues" evidence="1">
    <location>
        <begin position="28"/>
        <end position="38"/>
    </location>
</feature>
<protein>
    <submittedName>
        <fullName evidence="2">Uncharacterized protein</fullName>
    </submittedName>
</protein>
<proteinExistence type="predicted"/>
<dbReference type="RefSeq" id="XP_040619706.1">
    <property type="nucleotide sequence ID" value="XM_040760016.1"/>
</dbReference>
<dbReference type="OrthoDB" id="4580425at2759"/>
<evidence type="ECO:0000313" key="3">
    <source>
        <dbReference type="Proteomes" id="UP000031575"/>
    </source>
</evidence>
<gene>
    <name evidence="2" type="ORF">SPBR_01706</name>
</gene>